<dbReference type="InterPro" id="IPR036188">
    <property type="entry name" value="FAD/NAD-bd_sf"/>
</dbReference>
<proteinExistence type="predicted"/>
<evidence type="ECO:0000256" key="1">
    <source>
        <dbReference type="SAM" id="MobiDB-lite"/>
    </source>
</evidence>
<dbReference type="Gene3D" id="3.50.50.60">
    <property type="entry name" value="FAD/NAD(P)-binding domain"/>
    <property type="match status" value="1"/>
</dbReference>
<dbReference type="SUPFAM" id="SSF51905">
    <property type="entry name" value="FAD/NAD(P)-binding domain"/>
    <property type="match status" value="1"/>
</dbReference>
<dbReference type="Gene3D" id="1.10.10.1620">
    <property type="match status" value="1"/>
</dbReference>
<feature type="domain" description="Amine oxidase" evidence="2">
    <location>
        <begin position="75"/>
        <end position="597"/>
    </location>
</feature>
<keyword evidence="4" id="KW-1185">Reference proteome</keyword>
<dbReference type="PANTHER" id="PTHR10742">
    <property type="entry name" value="FLAVIN MONOAMINE OXIDASE"/>
    <property type="match status" value="1"/>
</dbReference>
<dbReference type="InterPro" id="IPR050281">
    <property type="entry name" value="Flavin_monoamine_oxidase"/>
</dbReference>
<dbReference type="OrthoDB" id="7777654at2759"/>
<evidence type="ECO:0000259" key="2">
    <source>
        <dbReference type="Pfam" id="PF01593"/>
    </source>
</evidence>
<feature type="compositionally biased region" description="Low complexity" evidence="1">
    <location>
        <begin position="52"/>
        <end position="61"/>
    </location>
</feature>
<dbReference type="EMBL" id="KN832572">
    <property type="protein sequence ID" value="KII84066.1"/>
    <property type="molecule type" value="Genomic_DNA"/>
</dbReference>
<gene>
    <name evidence="3" type="ORF">PLICRDRAFT_127010</name>
</gene>
<protein>
    <recommendedName>
        <fullName evidence="2">Amine oxidase domain-containing protein</fullName>
    </recommendedName>
</protein>
<reference evidence="3 4" key="1">
    <citation type="submission" date="2014-06" db="EMBL/GenBank/DDBJ databases">
        <title>Evolutionary Origins and Diversification of the Mycorrhizal Mutualists.</title>
        <authorList>
            <consortium name="DOE Joint Genome Institute"/>
            <consortium name="Mycorrhizal Genomics Consortium"/>
            <person name="Kohler A."/>
            <person name="Kuo A."/>
            <person name="Nagy L.G."/>
            <person name="Floudas D."/>
            <person name="Copeland A."/>
            <person name="Barry K.W."/>
            <person name="Cichocki N."/>
            <person name="Veneault-Fourrey C."/>
            <person name="LaButti K."/>
            <person name="Lindquist E.A."/>
            <person name="Lipzen A."/>
            <person name="Lundell T."/>
            <person name="Morin E."/>
            <person name="Murat C."/>
            <person name="Riley R."/>
            <person name="Ohm R."/>
            <person name="Sun H."/>
            <person name="Tunlid A."/>
            <person name="Henrissat B."/>
            <person name="Grigoriev I.V."/>
            <person name="Hibbett D.S."/>
            <person name="Martin F."/>
        </authorList>
    </citation>
    <scope>NUCLEOTIDE SEQUENCE [LARGE SCALE GENOMIC DNA]</scope>
    <source>
        <strain evidence="3 4">FD-325 SS-3</strain>
    </source>
</reference>
<dbReference type="Pfam" id="PF01593">
    <property type="entry name" value="Amino_oxidase"/>
    <property type="match status" value="1"/>
</dbReference>
<dbReference type="AlphaFoldDB" id="A0A0C9SKN9"/>
<sequence>MTTTPINEDTILSHIGRNIIEHVDNKEIESRNLPAGSVVHNDTDSVSLPQGPAATTTATPPVVETDPPVGIVGCAGLYAALIFDSLNIKYEILEADNRIGGRVNTYHFPQKPGQPTGTHDYYDLGPMRFPQTPIMRRLFNLFSYDKLNTNGIDVEKHRIPYYFDTRDGNGIQYYNGNRKRLNVPATVPDPFNAKAIGVDDIYISIGYDKLYGDVIGPFAKGLEDDLTNGTLTGWAKMLQFDSYSTRSYMSHAYTPSADLVKLGLPAGKPLPTDVVSWLETLSMTTGWYDRALTTTVLEELSFGYSTDPARPKTQFWCFDGGSEVLTNAMNDYLEKTHPGRILKEHRVTSISIKNPTQPRESQSLDVAYVANGTKAVKTYSHVIATAPITVLRHAIDLSEAGLSPMQSNALRSCAYTPATKIAMKFKSAWWTSGKDASGKPIVDRDGKTLNIVGGRSFTDRPIRVVVYPSYGLNQDGPAVLICSFVWTEDAARIGAMIGSGLTSVDDQLKDLVLRDLAAVHNIDRQVLDDQYLDMKSVDWADNPSTMGAFALFGPGKFGSVYSSLTLPAGNGRLHFAGEAVSVRHGWIVGALDSTWRAICEYLIVSHPDKVNEFTQKWGFQNEWLPTNQSRSGNKLANNLLLKHLNTFTPEVFDLNAAQKATQDIHVDAHGAFVGAHS</sequence>
<dbReference type="InterPro" id="IPR002937">
    <property type="entry name" value="Amino_oxidase"/>
</dbReference>
<evidence type="ECO:0000313" key="3">
    <source>
        <dbReference type="EMBL" id="KII84066.1"/>
    </source>
</evidence>
<dbReference type="GO" id="GO:0001716">
    <property type="term" value="F:L-amino-acid oxidase activity"/>
    <property type="evidence" value="ECO:0007669"/>
    <property type="project" value="TreeGrafter"/>
</dbReference>
<dbReference type="HOGENOM" id="CLU_004498_8_1_1"/>
<feature type="region of interest" description="Disordered" evidence="1">
    <location>
        <begin position="36"/>
        <end position="61"/>
    </location>
</feature>
<dbReference type="Proteomes" id="UP000053263">
    <property type="component" value="Unassembled WGS sequence"/>
</dbReference>
<organism evidence="3 4">
    <name type="scientific">Plicaturopsis crispa FD-325 SS-3</name>
    <dbReference type="NCBI Taxonomy" id="944288"/>
    <lineage>
        <taxon>Eukaryota</taxon>
        <taxon>Fungi</taxon>
        <taxon>Dikarya</taxon>
        <taxon>Basidiomycota</taxon>
        <taxon>Agaricomycotina</taxon>
        <taxon>Agaricomycetes</taxon>
        <taxon>Agaricomycetidae</taxon>
        <taxon>Amylocorticiales</taxon>
        <taxon>Amylocorticiaceae</taxon>
        <taxon>Plicatura</taxon>
        <taxon>Plicaturopsis crispa</taxon>
    </lineage>
</organism>
<dbReference type="PANTHER" id="PTHR10742:SF342">
    <property type="entry name" value="AMINE OXIDASE"/>
    <property type="match status" value="1"/>
</dbReference>
<dbReference type="SUPFAM" id="SSF54373">
    <property type="entry name" value="FAD-linked reductases, C-terminal domain"/>
    <property type="match status" value="1"/>
</dbReference>
<name>A0A0C9SKN9_PLICR</name>
<evidence type="ECO:0000313" key="4">
    <source>
        <dbReference type="Proteomes" id="UP000053263"/>
    </source>
</evidence>
<dbReference type="Gene3D" id="3.90.660.10">
    <property type="match status" value="1"/>
</dbReference>
<accession>A0A0C9SKN9</accession>
<dbReference type="GO" id="GO:0009063">
    <property type="term" value="P:amino acid catabolic process"/>
    <property type="evidence" value="ECO:0007669"/>
    <property type="project" value="TreeGrafter"/>
</dbReference>